<organism evidence="1 2">
    <name type="scientific">Novosphingobium umbonatum</name>
    <dbReference type="NCBI Taxonomy" id="1908524"/>
    <lineage>
        <taxon>Bacteria</taxon>
        <taxon>Pseudomonadati</taxon>
        <taxon>Pseudomonadota</taxon>
        <taxon>Alphaproteobacteria</taxon>
        <taxon>Sphingomonadales</taxon>
        <taxon>Sphingomonadaceae</taxon>
        <taxon>Novosphingobium</taxon>
    </lineage>
</organism>
<proteinExistence type="predicted"/>
<evidence type="ECO:0000313" key="2">
    <source>
        <dbReference type="Proteomes" id="UP000282837"/>
    </source>
</evidence>
<accession>A0A3S2Y795</accession>
<dbReference type="Proteomes" id="UP000282837">
    <property type="component" value="Unassembled WGS sequence"/>
</dbReference>
<gene>
    <name evidence="1" type="ORF">EOE18_10285</name>
</gene>
<sequence length="125" mass="13455">MVNLTSDSFPHTLVHPDARPPADSLGLRWAALREAAYIVAQLAQVDMVVEAKPQLAFPSALRFADPRRQALIEQSMGDLVALMEPGLAALLLLHERGGDARPAARALWAEFVGSRQGLLALAPPL</sequence>
<evidence type="ECO:0000313" key="1">
    <source>
        <dbReference type="EMBL" id="RVU05105.1"/>
    </source>
</evidence>
<dbReference type="RefSeq" id="WP_127709119.1">
    <property type="nucleotide sequence ID" value="NZ_SACO01000006.1"/>
</dbReference>
<protein>
    <submittedName>
        <fullName evidence="1">Uncharacterized protein</fullName>
    </submittedName>
</protein>
<dbReference type="AlphaFoldDB" id="A0A3S2Y795"/>
<reference evidence="1 2" key="1">
    <citation type="submission" date="2019-01" db="EMBL/GenBank/DDBJ databases">
        <authorList>
            <person name="Chen W.-M."/>
        </authorList>
    </citation>
    <scope>NUCLEOTIDE SEQUENCE [LARGE SCALE GENOMIC DNA]</scope>
    <source>
        <strain evidence="1 2">FSY-9</strain>
    </source>
</reference>
<dbReference type="EMBL" id="SACO01000006">
    <property type="protein sequence ID" value="RVU05105.1"/>
    <property type="molecule type" value="Genomic_DNA"/>
</dbReference>
<name>A0A3S2Y795_9SPHN</name>
<comment type="caution">
    <text evidence="1">The sequence shown here is derived from an EMBL/GenBank/DDBJ whole genome shotgun (WGS) entry which is preliminary data.</text>
</comment>
<keyword evidence="2" id="KW-1185">Reference proteome</keyword>
<dbReference type="OrthoDB" id="7506955at2"/>